<evidence type="ECO:0000259" key="1">
    <source>
        <dbReference type="Pfam" id="PF00501"/>
    </source>
</evidence>
<feature type="domain" description="AMP-dependent synthetase/ligase" evidence="1">
    <location>
        <begin position="1"/>
        <end position="175"/>
    </location>
</feature>
<organism evidence="2 3">
    <name type="scientific">Streptomyces actinomycinicus</name>
    <dbReference type="NCBI Taxonomy" id="1695166"/>
    <lineage>
        <taxon>Bacteria</taxon>
        <taxon>Bacillati</taxon>
        <taxon>Actinomycetota</taxon>
        <taxon>Actinomycetes</taxon>
        <taxon>Kitasatosporales</taxon>
        <taxon>Streptomycetaceae</taxon>
        <taxon>Streptomyces</taxon>
    </lineage>
</organism>
<feature type="non-terminal residue" evidence="2">
    <location>
        <position position="1"/>
    </location>
</feature>
<evidence type="ECO:0000313" key="2">
    <source>
        <dbReference type="EMBL" id="MBL1087759.1"/>
    </source>
</evidence>
<accession>A0A937JQC1</accession>
<sequence length="193" mass="19586">YPAERMAFMVADAAPVVVLTLDGVDVGDVGGTDVVVLDEPAVIRQVARQSATDVADGERGVPLRVEHPAYVIYTSGSTGRPKGVVVTHHGIAHMTTSQGDGFAIKADSRVLQMASPSFDAAIAEIGAAFVSGAALVLASADELLPGPNLVRVLADQKVTHVTLTPAALAALPSDGIPASTTLIVAGEAIGEDA</sequence>
<dbReference type="SUPFAM" id="SSF56801">
    <property type="entry name" value="Acetyl-CoA synthetase-like"/>
    <property type="match status" value="1"/>
</dbReference>
<evidence type="ECO:0000313" key="3">
    <source>
        <dbReference type="Proteomes" id="UP000661858"/>
    </source>
</evidence>
<dbReference type="AlphaFoldDB" id="A0A937JQC1"/>
<dbReference type="InterPro" id="IPR020845">
    <property type="entry name" value="AMP-binding_CS"/>
</dbReference>
<dbReference type="RefSeq" id="WP_201844401.1">
    <property type="nucleotide sequence ID" value="NZ_JAERRK010000076.1"/>
</dbReference>
<dbReference type="PROSITE" id="PS00455">
    <property type="entry name" value="AMP_BINDING"/>
    <property type="match status" value="1"/>
</dbReference>
<dbReference type="InterPro" id="IPR020459">
    <property type="entry name" value="AMP-binding"/>
</dbReference>
<dbReference type="Pfam" id="PF00501">
    <property type="entry name" value="AMP-binding"/>
    <property type="match status" value="1"/>
</dbReference>
<dbReference type="EMBL" id="JAERRK010000076">
    <property type="protein sequence ID" value="MBL1087759.1"/>
    <property type="molecule type" value="Genomic_DNA"/>
</dbReference>
<reference evidence="2" key="1">
    <citation type="submission" date="2021-01" db="EMBL/GenBank/DDBJ databases">
        <title>WGS of actinomycetes isolated from Thailand.</title>
        <authorList>
            <person name="Thawai C."/>
        </authorList>
    </citation>
    <scope>NUCLEOTIDE SEQUENCE</scope>
    <source>
        <strain evidence="2">RCU-197</strain>
    </source>
</reference>
<dbReference type="InterPro" id="IPR000873">
    <property type="entry name" value="AMP-dep_synth/lig_dom"/>
</dbReference>
<dbReference type="GO" id="GO:0043041">
    <property type="term" value="P:amino acid activation for nonribosomal peptide biosynthetic process"/>
    <property type="evidence" value="ECO:0007669"/>
    <property type="project" value="TreeGrafter"/>
</dbReference>
<dbReference type="GO" id="GO:0005737">
    <property type="term" value="C:cytoplasm"/>
    <property type="evidence" value="ECO:0007669"/>
    <property type="project" value="TreeGrafter"/>
</dbReference>
<dbReference type="Proteomes" id="UP000661858">
    <property type="component" value="Unassembled WGS sequence"/>
</dbReference>
<name>A0A937JQC1_9ACTN</name>
<dbReference type="PANTHER" id="PTHR45527:SF1">
    <property type="entry name" value="FATTY ACID SYNTHASE"/>
    <property type="match status" value="1"/>
</dbReference>
<gene>
    <name evidence="2" type="ORF">JK359_38555</name>
</gene>
<dbReference type="PRINTS" id="PR00154">
    <property type="entry name" value="AMPBINDING"/>
</dbReference>
<keyword evidence="3" id="KW-1185">Reference proteome</keyword>
<dbReference type="Gene3D" id="3.40.50.980">
    <property type="match status" value="2"/>
</dbReference>
<dbReference type="PANTHER" id="PTHR45527">
    <property type="entry name" value="NONRIBOSOMAL PEPTIDE SYNTHETASE"/>
    <property type="match status" value="1"/>
</dbReference>
<proteinExistence type="predicted"/>
<protein>
    <submittedName>
        <fullName evidence="2">AMP-binding protein</fullName>
    </submittedName>
</protein>
<dbReference type="GO" id="GO:0044550">
    <property type="term" value="P:secondary metabolite biosynthetic process"/>
    <property type="evidence" value="ECO:0007669"/>
    <property type="project" value="TreeGrafter"/>
</dbReference>
<comment type="caution">
    <text evidence="2">The sequence shown here is derived from an EMBL/GenBank/DDBJ whole genome shotgun (WGS) entry which is preliminary data.</text>
</comment>
<dbReference type="GO" id="GO:0031177">
    <property type="term" value="F:phosphopantetheine binding"/>
    <property type="evidence" value="ECO:0007669"/>
    <property type="project" value="TreeGrafter"/>
</dbReference>
<feature type="non-terminal residue" evidence="2">
    <location>
        <position position="193"/>
    </location>
</feature>